<evidence type="ECO:0000313" key="3">
    <source>
        <dbReference type="Proteomes" id="UP001290455"/>
    </source>
</evidence>
<feature type="compositionally biased region" description="Basic and acidic residues" evidence="1">
    <location>
        <begin position="36"/>
        <end position="73"/>
    </location>
</feature>
<name>A0ABU5J3G8_9BACI</name>
<evidence type="ECO:0000313" key="2">
    <source>
        <dbReference type="EMBL" id="MDZ5473887.1"/>
    </source>
</evidence>
<sequence length="288" mass="32388">MKKWMFSAILYLALVIGGYFTYDAFFAKAGETDSHDMSAEHETNKEVSHADEESHEEDGHEEGGTTEHSEHAEAAPTESDVVVSLTAENNTLSINLEDKEGKPVTELEVNHEKLLHLIVVDETLEDYYHLHPEQIGEGQFKVDVDLKDGNYKAFVDIKPTNLNYIVQPTEFVIGNPDGHSHGELKADDQLVKTIDGNKVELNVSSFSLNEHVTLTFNTGDIELEPYLGAMGHVVILDEHANEYIHVHPADHEKPIFETEFTKPGLYKIWGEFKQNGKVTAYPFVIEIK</sequence>
<proteinExistence type="predicted"/>
<organism evidence="2 3">
    <name type="scientific">Robertmurraya mangrovi</name>
    <dbReference type="NCBI Taxonomy" id="3098077"/>
    <lineage>
        <taxon>Bacteria</taxon>
        <taxon>Bacillati</taxon>
        <taxon>Bacillota</taxon>
        <taxon>Bacilli</taxon>
        <taxon>Bacillales</taxon>
        <taxon>Bacillaceae</taxon>
        <taxon>Robertmurraya</taxon>
    </lineage>
</organism>
<reference evidence="2 3" key="1">
    <citation type="submission" date="2023-11" db="EMBL/GenBank/DDBJ databases">
        <title>Bacillus jintuensis, isolated from a mudflat on the Beibu Gulf coast.</title>
        <authorList>
            <person name="Li M."/>
        </authorList>
    </citation>
    <scope>NUCLEOTIDE SEQUENCE [LARGE SCALE GENOMIC DNA]</scope>
    <source>
        <strain evidence="2 3">31A1R</strain>
    </source>
</reference>
<dbReference type="EMBL" id="JAXOFX010000017">
    <property type="protein sequence ID" value="MDZ5473887.1"/>
    <property type="molecule type" value="Genomic_DNA"/>
</dbReference>
<protein>
    <recommendedName>
        <fullName evidence="4">Secreted protein</fullName>
    </recommendedName>
</protein>
<dbReference type="Proteomes" id="UP001290455">
    <property type="component" value="Unassembled WGS sequence"/>
</dbReference>
<evidence type="ECO:0000256" key="1">
    <source>
        <dbReference type="SAM" id="MobiDB-lite"/>
    </source>
</evidence>
<gene>
    <name evidence="2" type="ORF">SM124_19385</name>
</gene>
<accession>A0ABU5J3G8</accession>
<comment type="caution">
    <text evidence="2">The sequence shown here is derived from an EMBL/GenBank/DDBJ whole genome shotgun (WGS) entry which is preliminary data.</text>
</comment>
<feature type="region of interest" description="Disordered" evidence="1">
    <location>
        <begin position="36"/>
        <end position="79"/>
    </location>
</feature>
<keyword evidence="3" id="KW-1185">Reference proteome</keyword>
<evidence type="ECO:0008006" key="4">
    <source>
        <dbReference type="Google" id="ProtNLM"/>
    </source>
</evidence>
<dbReference type="RefSeq" id="WP_322448180.1">
    <property type="nucleotide sequence ID" value="NZ_JAXOFX010000017.1"/>
</dbReference>